<dbReference type="GO" id="GO:0009279">
    <property type="term" value="C:cell outer membrane"/>
    <property type="evidence" value="ECO:0007669"/>
    <property type="project" value="UniProtKB-SubCell"/>
</dbReference>
<dbReference type="SUPFAM" id="SSF48452">
    <property type="entry name" value="TPR-like"/>
    <property type="match status" value="1"/>
</dbReference>
<name>A0A2S6I1J4_9BACT</name>
<proteinExistence type="inferred from homology"/>
<comment type="subcellular location">
    <subcellularLocation>
        <location evidence="1">Cell outer membrane</location>
    </subcellularLocation>
</comment>
<evidence type="ECO:0000256" key="2">
    <source>
        <dbReference type="ARBA" id="ARBA00006275"/>
    </source>
</evidence>
<evidence type="ECO:0000313" key="9">
    <source>
        <dbReference type="EMBL" id="PPK85045.1"/>
    </source>
</evidence>
<keyword evidence="10" id="KW-1185">Reference proteome</keyword>
<dbReference type="EMBL" id="PTJC01000006">
    <property type="protein sequence ID" value="PPK85045.1"/>
    <property type="molecule type" value="Genomic_DNA"/>
</dbReference>
<accession>A0A2S6I1J4</accession>
<organism evidence="9 10">
    <name type="scientific">Neolewinella xylanilytica</name>
    <dbReference type="NCBI Taxonomy" id="1514080"/>
    <lineage>
        <taxon>Bacteria</taxon>
        <taxon>Pseudomonadati</taxon>
        <taxon>Bacteroidota</taxon>
        <taxon>Saprospiria</taxon>
        <taxon>Saprospirales</taxon>
        <taxon>Lewinellaceae</taxon>
        <taxon>Neolewinella</taxon>
    </lineage>
</organism>
<feature type="chain" id="PRO_5015678529" evidence="6">
    <location>
        <begin position="26"/>
        <end position="540"/>
    </location>
</feature>
<dbReference type="Gene3D" id="1.25.40.390">
    <property type="match status" value="1"/>
</dbReference>
<evidence type="ECO:0000256" key="6">
    <source>
        <dbReference type="SAM" id="SignalP"/>
    </source>
</evidence>
<comment type="similarity">
    <text evidence="2">Belongs to the SusD family.</text>
</comment>
<dbReference type="PROSITE" id="PS51257">
    <property type="entry name" value="PROKAR_LIPOPROTEIN"/>
    <property type="match status" value="1"/>
</dbReference>
<gene>
    <name evidence="9" type="ORF">CLV84_1934</name>
</gene>
<evidence type="ECO:0000256" key="4">
    <source>
        <dbReference type="ARBA" id="ARBA00023136"/>
    </source>
</evidence>
<evidence type="ECO:0000256" key="1">
    <source>
        <dbReference type="ARBA" id="ARBA00004442"/>
    </source>
</evidence>
<dbReference type="Pfam" id="PF14322">
    <property type="entry name" value="SusD-like_3"/>
    <property type="match status" value="1"/>
</dbReference>
<keyword evidence="4" id="KW-0472">Membrane</keyword>
<dbReference type="InterPro" id="IPR012944">
    <property type="entry name" value="SusD_RagB_dom"/>
</dbReference>
<dbReference type="InterPro" id="IPR011990">
    <property type="entry name" value="TPR-like_helical_dom_sf"/>
</dbReference>
<evidence type="ECO:0000256" key="5">
    <source>
        <dbReference type="ARBA" id="ARBA00023237"/>
    </source>
</evidence>
<evidence type="ECO:0000256" key="3">
    <source>
        <dbReference type="ARBA" id="ARBA00022729"/>
    </source>
</evidence>
<sequence length="540" mass="61757">MHLRYSHYLKAFACLFLFITTFSCAEEFLDEEVLNVYAPETLTDEPGFEASLIGLYNHMSQFYTRSDRQGWPAVMQVGTDITWPVQPEGIETPYFRYDQLTSDDAGAWFIWDWSYRMINNTNIIIQNIESEVANSITDDRRNEINAEARFFRGLAYHTLATAFAGVPIITEPVTGPRTDFVRAPLEDVNTVIEEDLLYAADNLPTISDRTGELPRANRHMANHLLSEFYLRTGDNAAAEAQADIVIESGLFSLVTERYGVNSGEPGTPFADMFYYGNQRRNQGNTEAIWVLEAENPRDLPGGQTNSPQQRRVWGASYHQKPGMAIADSLGGRGVARLRLNNYVLYDLYPEGDMRNSRHSIHRQFYYNNPDPQYNSIYGEPVPYEGADTVIIIPPYTLKWGHFDPLDLFGFGHWKDFILMRLGETYLFRAEAEFKQGKLEEAAATINILRERANAPLVEAADIDLDFILDERIRELLAEENRRFTLMRTGTLVDRAYAHNGNNPIEQYQLNGLTEKHLLLPIPQREIDLNKDGELTQNPDY</sequence>
<dbReference type="InterPro" id="IPR033985">
    <property type="entry name" value="SusD-like_N"/>
</dbReference>
<dbReference type="OrthoDB" id="5694214at2"/>
<feature type="domain" description="RagB/SusD" evidence="7">
    <location>
        <begin position="414"/>
        <end position="540"/>
    </location>
</feature>
<evidence type="ECO:0000259" key="7">
    <source>
        <dbReference type="Pfam" id="PF07980"/>
    </source>
</evidence>
<feature type="domain" description="SusD-like N-terminal" evidence="8">
    <location>
        <begin position="97"/>
        <end position="230"/>
    </location>
</feature>
<keyword evidence="5" id="KW-0998">Cell outer membrane</keyword>
<comment type="caution">
    <text evidence="9">The sequence shown here is derived from an EMBL/GenBank/DDBJ whole genome shotgun (WGS) entry which is preliminary data.</text>
</comment>
<feature type="signal peptide" evidence="6">
    <location>
        <begin position="1"/>
        <end position="25"/>
    </location>
</feature>
<dbReference type="Proteomes" id="UP000237662">
    <property type="component" value="Unassembled WGS sequence"/>
</dbReference>
<keyword evidence="3 6" id="KW-0732">Signal</keyword>
<reference evidence="9 10" key="1">
    <citation type="submission" date="2018-02" db="EMBL/GenBank/DDBJ databases">
        <title>Genomic Encyclopedia of Archaeal and Bacterial Type Strains, Phase II (KMG-II): from individual species to whole genera.</title>
        <authorList>
            <person name="Goeker M."/>
        </authorList>
    </citation>
    <scope>NUCLEOTIDE SEQUENCE [LARGE SCALE GENOMIC DNA]</scope>
    <source>
        <strain evidence="9 10">DSM 29526</strain>
    </source>
</reference>
<evidence type="ECO:0000259" key="8">
    <source>
        <dbReference type="Pfam" id="PF14322"/>
    </source>
</evidence>
<dbReference type="AlphaFoldDB" id="A0A2S6I1J4"/>
<dbReference type="RefSeq" id="WP_104421152.1">
    <property type="nucleotide sequence ID" value="NZ_PTJC01000006.1"/>
</dbReference>
<evidence type="ECO:0000313" key="10">
    <source>
        <dbReference type="Proteomes" id="UP000237662"/>
    </source>
</evidence>
<dbReference type="Pfam" id="PF07980">
    <property type="entry name" value="SusD_RagB"/>
    <property type="match status" value="1"/>
</dbReference>
<protein>
    <submittedName>
        <fullName evidence="9">Putative outer membrane starch-binding protein</fullName>
    </submittedName>
</protein>